<keyword evidence="2" id="KW-0732">Signal</keyword>
<feature type="region of interest" description="Disordered" evidence="1">
    <location>
        <begin position="31"/>
        <end position="52"/>
    </location>
</feature>
<dbReference type="EMBL" id="BAABKG010000004">
    <property type="protein sequence ID" value="GAA5153454.1"/>
    <property type="molecule type" value="Genomic_DNA"/>
</dbReference>
<keyword evidence="5" id="KW-1185">Reference proteome</keyword>
<feature type="compositionally biased region" description="Low complexity" evidence="1">
    <location>
        <begin position="31"/>
        <end position="50"/>
    </location>
</feature>
<dbReference type="Gene3D" id="3.90.70.10">
    <property type="entry name" value="Cysteine proteinases"/>
    <property type="match status" value="1"/>
</dbReference>
<dbReference type="RefSeq" id="WP_345461690.1">
    <property type="nucleotide sequence ID" value="NZ_BAABKG010000004.1"/>
</dbReference>
<dbReference type="Proteomes" id="UP001500221">
    <property type="component" value="Unassembled WGS sequence"/>
</dbReference>
<comment type="caution">
    <text evidence="4">The sequence shown here is derived from an EMBL/GenBank/DDBJ whole genome shotgun (WGS) entry which is preliminary data.</text>
</comment>
<dbReference type="InterPro" id="IPR039564">
    <property type="entry name" value="Peptidase_C39-like"/>
</dbReference>
<proteinExistence type="predicted"/>
<sequence>MRSTLRHGARRAAAVLATLATAALLAPVLPGSPATASPPGDGGAPPSTDGFDATLTRWDDVRDWRHGDLDGLRATGRGLTLARGDLDRERYTDPHAGEGATARLYDVGTWTSPVVDLGYDLDEAVTSWNADTPTGTWVETLFRGRHDDGSWTKWFVLGRWTSGMDFAGGDIHRTSLDGQGDTDGTVYTDTFSARTGREPVAFQTQVRLYRPVSRRDDRGPRVRQVTTMSSELVPDDAQPTSAFTLGRAVELDVPRYSQNIHKGEYPDYGGGGQVWCSPTSSSMVLRWWGRRYAPSARETADIDVPQDPQVPYAAMHTWDFTYEGAGNWPFNAAYAGSRGLDAFVTRLRSLAEVERFVALGIPVVVSLSWDLEEMPEAGYDTDGHLMVVVGFTADGDPVLNDPASSSNDAVRNVYTRENFEKVWQESTGGISYVYTRPGTRLPAHVPGTTPNW</sequence>
<feature type="domain" description="Peptidase C39-like" evidence="3">
    <location>
        <begin position="251"/>
        <end position="403"/>
    </location>
</feature>
<name>A0ABP9Q1U4_9ACTN</name>
<dbReference type="Pfam" id="PF13529">
    <property type="entry name" value="Peptidase_C39_2"/>
    <property type="match status" value="1"/>
</dbReference>
<feature type="chain" id="PRO_5045589872" evidence="2">
    <location>
        <begin position="37"/>
        <end position="452"/>
    </location>
</feature>
<evidence type="ECO:0000256" key="1">
    <source>
        <dbReference type="SAM" id="MobiDB-lite"/>
    </source>
</evidence>
<evidence type="ECO:0000259" key="3">
    <source>
        <dbReference type="Pfam" id="PF13529"/>
    </source>
</evidence>
<evidence type="ECO:0000256" key="2">
    <source>
        <dbReference type="SAM" id="SignalP"/>
    </source>
</evidence>
<dbReference type="CDD" id="cd02549">
    <property type="entry name" value="Peptidase_C39A"/>
    <property type="match status" value="1"/>
</dbReference>
<organism evidence="4 5">
    <name type="scientific">Nocardioides marinquilinus</name>
    <dbReference type="NCBI Taxonomy" id="1210400"/>
    <lineage>
        <taxon>Bacteria</taxon>
        <taxon>Bacillati</taxon>
        <taxon>Actinomycetota</taxon>
        <taxon>Actinomycetes</taxon>
        <taxon>Propionibacteriales</taxon>
        <taxon>Nocardioidaceae</taxon>
        <taxon>Nocardioides</taxon>
    </lineage>
</organism>
<protein>
    <submittedName>
        <fullName evidence="4">Peptidase C39 family protein</fullName>
    </submittedName>
</protein>
<accession>A0ABP9Q1U4</accession>
<feature type="signal peptide" evidence="2">
    <location>
        <begin position="1"/>
        <end position="36"/>
    </location>
</feature>
<evidence type="ECO:0000313" key="5">
    <source>
        <dbReference type="Proteomes" id="UP001500221"/>
    </source>
</evidence>
<gene>
    <name evidence="4" type="ORF">GCM10023340_35530</name>
</gene>
<dbReference type="InterPro" id="IPR039563">
    <property type="entry name" value="Peptidase_C39_single_dom"/>
</dbReference>
<reference evidence="5" key="1">
    <citation type="journal article" date="2019" name="Int. J. Syst. Evol. Microbiol.">
        <title>The Global Catalogue of Microorganisms (GCM) 10K type strain sequencing project: providing services to taxonomists for standard genome sequencing and annotation.</title>
        <authorList>
            <consortium name="The Broad Institute Genomics Platform"/>
            <consortium name="The Broad Institute Genome Sequencing Center for Infectious Disease"/>
            <person name="Wu L."/>
            <person name="Ma J."/>
        </authorList>
    </citation>
    <scope>NUCLEOTIDE SEQUENCE [LARGE SCALE GENOMIC DNA]</scope>
    <source>
        <strain evidence="5">JCM 18459</strain>
    </source>
</reference>
<evidence type="ECO:0000313" key="4">
    <source>
        <dbReference type="EMBL" id="GAA5153454.1"/>
    </source>
</evidence>